<keyword evidence="2 6" id="KW-0812">Transmembrane</keyword>
<comment type="caution">
    <text evidence="7">The sequence shown here is derived from an EMBL/GenBank/DDBJ whole genome shotgun (WGS) entry which is preliminary data.</text>
</comment>
<feature type="transmembrane region" description="Helical" evidence="6">
    <location>
        <begin position="202"/>
        <end position="226"/>
    </location>
</feature>
<evidence type="ECO:0000256" key="4">
    <source>
        <dbReference type="ARBA" id="ARBA00023136"/>
    </source>
</evidence>
<feature type="region of interest" description="Disordered" evidence="5">
    <location>
        <begin position="1"/>
        <end position="32"/>
    </location>
</feature>
<feature type="transmembrane region" description="Helical" evidence="6">
    <location>
        <begin position="177"/>
        <end position="196"/>
    </location>
</feature>
<keyword evidence="8" id="KW-1185">Reference proteome</keyword>
<evidence type="ECO:0000256" key="1">
    <source>
        <dbReference type="ARBA" id="ARBA00004141"/>
    </source>
</evidence>
<reference evidence="7 8" key="1">
    <citation type="journal article" date="2020" name="Cell">
        <title>Large-Scale Comparative Analyses of Tick Genomes Elucidate Their Genetic Diversity and Vector Capacities.</title>
        <authorList>
            <consortium name="Tick Genome and Microbiome Consortium (TIGMIC)"/>
            <person name="Jia N."/>
            <person name="Wang J."/>
            <person name="Shi W."/>
            <person name="Du L."/>
            <person name="Sun Y."/>
            <person name="Zhan W."/>
            <person name="Jiang J.F."/>
            <person name="Wang Q."/>
            <person name="Zhang B."/>
            <person name="Ji P."/>
            <person name="Bell-Sakyi L."/>
            <person name="Cui X.M."/>
            <person name="Yuan T.T."/>
            <person name="Jiang B.G."/>
            <person name="Yang W.F."/>
            <person name="Lam T.T."/>
            <person name="Chang Q.C."/>
            <person name="Ding S.J."/>
            <person name="Wang X.J."/>
            <person name="Zhu J.G."/>
            <person name="Ruan X.D."/>
            <person name="Zhao L."/>
            <person name="Wei J.T."/>
            <person name="Ye R.Z."/>
            <person name="Que T.C."/>
            <person name="Du C.H."/>
            <person name="Zhou Y.H."/>
            <person name="Cheng J.X."/>
            <person name="Dai P.F."/>
            <person name="Guo W.B."/>
            <person name="Han X.H."/>
            <person name="Huang E.J."/>
            <person name="Li L.F."/>
            <person name="Wei W."/>
            <person name="Gao Y.C."/>
            <person name="Liu J.Z."/>
            <person name="Shao H.Z."/>
            <person name="Wang X."/>
            <person name="Wang C.C."/>
            <person name="Yang T.C."/>
            <person name="Huo Q.B."/>
            <person name="Li W."/>
            <person name="Chen H.Y."/>
            <person name="Chen S.E."/>
            <person name="Zhou L.G."/>
            <person name="Ni X.B."/>
            <person name="Tian J.H."/>
            <person name="Sheng Y."/>
            <person name="Liu T."/>
            <person name="Pan Y.S."/>
            <person name="Xia L.Y."/>
            <person name="Li J."/>
            <person name="Zhao F."/>
            <person name="Cao W.C."/>
        </authorList>
    </citation>
    <scope>NUCLEOTIDE SEQUENCE [LARGE SCALE GENOMIC DNA]</scope>
    <source>
        <strain evidence="7">HaeL-2018</strain>
    </source>
</reference>
<evidence type="ECO:0000313" key="7">
    <source>
        <dbReference type="EMBL" id="KAH9381598.1"/>
    </source>
</evidence>
<comment type="subcellular location">
    <subcellularLocation>
        <location evidence="1">Membrane</location>
        <topology evidence="1">Multi-pass membrane protein</topology>
    </subcellularLocation>
</comment>
<feature type="transmembrane region" description="Helical" evidence="6">
    <location>
        <begin position="260"/>
        <end position="282"/>
    </location>
</feature>
<dbReference type="Gene3D" id="1.20.1250.20">
    <property type="entry name" value="MFS general substrate transporter like domains"/>
    <property type="match status" value="1"/>
</dbReference>
<evidence type="ECO:0000313" key="8">
    <source>
        <dbReference type="Proteomes" id="UP000821853"/>
    </source>
</evidence>
<dbReference type="AlphaFoldDB" id="A0A9J6GSU7"/>
<dbReference type="OMA" id="TEHRNED"/>
<feature type="transmembrane region" description="Helical" evidence="6">
    <location>
        <begin position="434"/>
        <end position="457"/>
    </location>
</feature>
<feature type="transmembrane region" description="Helical" evidence="6">
    <location>
        <begin position="501"/>
        <end position="522"/>
    </location>
</feature>
<feature type="transmembrane region" description="Helical" evidence="6">
    <location>
        <begin position="233"/>
        <end position="254"/>
    </location>
</feature>
<dbReference type="VEuPathDB" id="VectorBase:HLOH_056098"/>
<feature type="transmembrane region" description="Helical" evidence="6">
    <location>
        <begin position="409"/>
        <end position="428"/>
    </location>
</feature>
<feature type="region of interest" description="Disordered" evidence="5">
    <location>
        <begin position="561"/>
        <end position="582"/>
    </location>
</feature>
<proteinExistence type="predicted"/>
<accession>A0A9J6GSU7</accession>
<dbReference type="SUPFAM" id="SSF103473">
    <property type="entry name" value="MFS general substrate transporter"/>
    <property type="match status" value="1"/>
</dbReference>
<dbReference type="OrthoDB" id="6133115at2759"/>
<dbReference type="PANTHER" id="PTHR24064">
    <property type="entry name" value="SOLUTE CARRIER FAMILY 22 MEMBER"/>
    <property type="match status" value="1"/>
</dbReference>
<name>A0A9J6GSU7_HAELO</name>
<evidence type="ECO:0000256" key="3">
    <source>
        <dbReference type="ARBA" id="ARBA00022989"/>
    </source>
</evidence>
<keyword evidence="3 6" id="KW-1133">Transmembrane helix</keyword>
<feature type="transmembrane region" description="Helical" evidence="6">
    <location>
        <begin position="469"/>
        <end position="489"/>
    </location>
</feature>
<gene>
    <name evidence="7" type="ORF">HPB48_000691</name>
</gene>
<protein>
    <submittedName>
        <fullName evidence="7">Uncharacterized protein</fullName>
    </submittedName>
</protein>
<dbReference type="InterPro" id="IPR036259">
    <property type="entry name" value="MFS_trans_sf"/>
</dbReference>
<organism evidence="7 8">
    <name type="scientific">Haemaphysalis longicornis</name>
    <name type="common">Bush tick</name>
    <dbReference type="NCBI Taxonomy" id="44386"/>
    <lineage>
        <taxon>Eukaryota</taxon>
        <taxon>Metazoa</taxon>
        <taxon>Ecdysozoa</taxon>
        <taxon>Arthropoda</taxon>
        <taxon>Chelicerata</taxon>
        <taxon>Arachnida</taxon>
        <taxon>Acari</taxon>
        <taxon>Parasitiformes</taxon>
        <taxon>Ixodida</taxon>
        <taxon>Ixodoidea</taxon>
        <taxon>Ixodidae</taxon>
        <taxon>Haemaphysalinae</taxon>
        <taxon>Haemaphysalis</taxon>
    </lineage>
</organism>
<evidence type="ECO:0000256" key="2">
    <source>
        <dbReference type="ARBA" id="ARBA00022692"/>
    </source>
</evidence>
<evidence type="ECO:0000256" key="6">
    <source>
        <dbReference type="SAM" id="Phobius"/>
    </source>
</evidence>
<sequence>MLSDNHPTKGGPQQPSLPTEHRNEDQNAGADTSAFGEGRFQLRVLLSVVVAGAISLVHSSIFRLSTREMDHWCMRPPAYSELSVESWKQLAIPRDADGNYSRCKVRNPPYGGPSAQVVPCSEWEFNLSEYGNNVVSEWSLVCQRSHLKDIATLVNFVATVFALPVIGAAADRIGRKTITVVQLVALLLTLVCSGLARDFSTFAVTQVVVAATSRSAFVLYVILYEVTTPSRRILYCTAAPALSTIIVPIFVFLVDTFKLSWYWSQLIVAALSSVLLAAFCVLEESPVWLLEMHNAEQAERVVVSAASVNAISPSRSRDLFRRRLLSMDQTQNATTRGHTASLIAVPELRKRSVVLAFTWVVLSAARGHYAEERGIPVSSHVRVLTSLGLASLFLAVLPFLQENRFLKEAVVVSTLSCATACAFLFLHFDGELTFLGSVLMVIVRLSVNVAVVILFYLSACLYPTRARCFGLGTCYAFAVIGNIGDFHLFSNVLVNREDIGFGIMALLLALASIAIENLPFGLPSQFENGMIFSQSAPTKESVCQLDDFYQKGPARAVLRPKSVTNGTRRSDKKPASTRAATRANSIRFKN</sequence>
<feature type="transmembrane region" description="Helical" evidence="6">
    <location>
        <begin position="150"/>
        <end position="170"/>
    </location>
</feature>
<feature type="transmembrane region" description="Helical" evidence="6">
    <location>
        <begin position="44"/>
        <end position="62"/>
    </location>
</feature>
<dbReference type="Proteomes" id="UP000821853">
    <property type="component" value="Chromosome 9"/>
</dbReference>
<feature type="transmembrane region" description="Helical" evidence="6">
    <location>
        <begin position="381"/>
        <end position="400"/>
    </location>
</feature>
<keyword evidence="4 6" id="KW-0472">Membrane</keyword>
<evidence type="ECO:0000256" key="5">
    <source>
        <dbReference type="SAM" id="MobiDB-lite"/>
    </source>
</evidence>
<dbReference type="GO" id="GO:0016020">
    <property type="term" value="C:membrane"/>
    <property type="evidence" value="ECO:0007669"/>
    <property type="project" value="UniProtKB-SubCell"/>
</dbReference>
<dbReference type="EMBL" id="JABSTR010000011">
    <property type="protein sequence ID" value="KAH9381598.1"/>
    <property type="molecule type" value="Genomic_DNA"/>
</dbReference>